<reference evidence="4" key="1">
    <citation type="submission" date="2016-06" db="EMBL/GenBank/DDBJ databases">
        <authorList>
            <person name="Varghese N."/>
            <person name="Submissions Spin"/>
        </authorList>
    </citation>
    <scope>NUCLEOTIDE SEQUENCE [LARGE SCALE GENOMIC DNA]</scope>
    <source>
        <strain evidence="4">DSM 44100</strain>
    </source>
</reference>
<organism evidence="3 4">
    <name type="scientific">Micromonospora matsumotoense</name>
    <dbReference type="NCBI Taxonomy" id="121616"/>
    <lineage>
        <taxon>Bacteria</taxon>
        <taxon>Bacillati</taxon>
        <taxon>Actinomycetota</taxon>
        <taxon>Actinomycetes</taxon>
        <taxon>Micromonosporales</taxon>
        <taxon>Micromonosporaceae</taxon>
        <taxon>Micromonospora</taxon>
    </lineage>
</organism>
<evidence type="ECO:0000256" key="1">
    <source>
        <dbReference type="SAM" id="MobiDB-lite"/>
    </source>
</evidence>
<dbReference type="EMBL" id="FMCU01000015">
    <property type="protein sequence ID" value="SCF42281.1"/>
    <property type="molecule type" value="Genomic_DNA"/>
</dbReference>
<dbReference type="Proteomes" id="UP000198797">
    <property type="component" value="Unassembled WGS sequence"/>
</dbReference>
<feature type="region of interest" description="Disordered" evidence="1">
    <location>
        <begin position="1"/>
        <end position="31"/>
    </location>
</feature>
<keyword evidence="4" id="KW-1185">Reference proteome</keyword>
<sequence length="174" mass="18600">MTTTVSSRHCSDHDDGPVHPADLGPTATGTGRRLRTGRVRRVLALALAVLLASGVSVGITEPAHATATTSISVSNGILYNTTYGSGTHVTGIRAARSKVLPGQICNYATWFFFILPNGTVHGITWQQRAGCNFAEAWFSIGIDYYVPSGTLSCVKWYENDYATFIGQRCTGVTA</sequence>
<feature type="transmembrane region" description="Helical" evidence="2">
    <location>
        <begin position="42"/>
        <end position="60"/>
    </location>
</feature>
<protein>
    <submittedName>
        <fullName evidence="3">Uncharacterized protein</fullName>
    </submittedName>
</protein>
<evidence type="ECO:0000313" key="4">
    <source>
        <dbReference type="Proteomes" id="UP000198797"/>
    </source>
</evidence>
<evidence type="ECO:0000256" key="2">
    <source>
        <dbReference type="SAM" id="Phobius"/>
    </source>
</evidence>
<proteinExistence type="predicted"/>
<gene>
    <name evidence="3" type="ORF">GA0070216_11554</name>
</gene>
<evidence type="ECO:0000313" key="3">
    <source>
        <dbReference type="EMBL" id="SCF42281.1"/>
    </source>
</evidence>
<accession>A0A1C5AB23</accession>
<keyword evidence="2" id="KW-0472">Membrane</keyword>
<keyword evidence="2" id="KW-1133">Transmembrane helix</keyword>
<dbReference type="AlphaFoldDB" id="A0A1C5AB23"/>
<name>A0A1C5AB23_9ACTN</name>
<keyword evidence="2" id="KW-0812">Transmembrane</keyword>